<dbReference type="AlphaFoldDB" id="K5E7W2"/>
<keyword evidence="1" id="KW-0472">Membrane</keyword>
<protein>
    <submittedName>
        <fullName evidence="2">Uncharacterized protein</fullName>
    </submittedName>
</protein>
<dbReference type="PATRIC" id="fig|993517.3.peg.2954"/>
<organism evidence="2 3">
    <name type="scientific">Rhodopirellula baltica SH28</name>
    <dbReference type="NCBI Taxonomy" id="993517"/>
    <lineage>
        <taxon>Bacteria</taxon>
        <taxon>Pseudomonadati</taxon>
        <taxon>Planctomycetota</taxon>
        <taxon>Planctomycetia</taxon>
        <taxon>Pirellulales</taxon>
        <taxon>Pirellulaceae</taxon>
        <taxon>Rhodopirellula</taxon>
    </lineage>
</organism>
<evidence type="ECO:0000256" key="1">
    <source>
        <dbReference type="SAM" id="Phobius"/>
    </source>
</evidence>
<proteinExistence type="predicted"/>
<accession>K5E7W2</accession>
<dbReference type="Proteomes" id="UP000007993">
    <property type="component" value="Unassembled WGS sequence"/>
</dbReference>
<feature type="transmembrane region" description="Helical" evidence="1">
    <location>
        <begin position="25"/>
        <end position="48"/>
    </location>
</feature>
<keyword evidence="1" id="KW-0812">Transmembrane</keyword>
<reference evidence="2 3" key="1">
    <citation type="journal article" date="2013" name="Mar. Genomics">
        <title>Expression of sulfatases in Rhodopirellula baltica and the diversity of sulfatases in the genus Rhodopirellula.</title>
        <authorList>
            <person name="Wegner C.E."/>
            <person name="Richter-Heitmann T."/>
            <person name="Klindworth A."/>
            <person name="Klockow C."/>
            <person name="Richter M."/>
            <person name="Achstetter T."/>
            <person name="Glockner F.O."/>
            <person name="Harder J."/>
        </authorList>
    </citation>
    <scope>NUCLEOTIDE SEQUENCE [LARGE SCALE GENOMIC DNA]</scope>
    <source>
        <strain evidence="2 3">SH28</strain>
    </source>
</reference>
<evidence type="ECO:0000313" key="2">
    <source>
        <dbReference type="EMBL" id="EKK01891.1"/>
    </source>
</evidence>
<keyword evidence="1" id="KW-1133">Transmembrane helix</keyword>
<comment type="caution">
    <text evidence="2">The sequence shown here is derived from an EMBL/GenBank/DDBJ whole genome shotgun (WGS) entry which is preliminary data.</text>
</comment>
<evidence type="ECO:0000313" key="3">
    <source>
        <dbReference type="Proteomes" id="UP000007993"/>
    </source>
</evidence>
<sequence length="179" mass="20996">MQFQLTHQPRRPFDKRCPDKIMQRSTLLTISATVVLFTWFAFVAFGFVNVRLRSSELARDLHMEDRRFHILDGPLIPPTTVNGEERLLVVGESTENYLLCSVSRNRRFDDSRGQWKVDCVYRPDIEPKFPRLPIWMPIDHFPTTEDIARFRVASQEHPWVRWDTPNGTDPITTEGDLPE</sequence>
<name>K5E7W2_RHOBT</name>
<dbReference type="EMBL" id="AMCW01000076">
    <property type="protein sequence ID" value="EKK01891.1"/>
    <property type="molecule type" value="Genomic_DNA"/>
</dbReference>
<gene>
    <name evidence="2" type="ORF">RBSH_02737</name>
</gene>